<sequence length="141" mass="16031">MKCAWHICKNTIVSTKKGPSKKYCCTKCKNKGAVHTRRKKLKLLAVKHLGGKCQNCGYDKCIGALEFHHRDPGEKDFQISNGNTRSLDKLLVEVDKCLLLCANCHRELHYGNSEPSKDRNIFEGVETRQTSPDQVKLREMV</sequence>
<dbReference type="EMBL" id="LR796388">
    <property type="protein sequence ID" value="CAB4141303.1"/>
    <property type="molecule type" value="Genomic_DNA"/>
</dbReference>
<gene>
    <name evidence="1" type="ORF">UFOVP410_142</name>
</gene>
<accession>A0A6J5M7D9</accession>
<protein>
    <submittedName>
        <fullName evidence="1">HNHc domain containing protein</fullName>
    </submittedName>
</protein>
<proteinExistence type="predicted"/>
<dbReference type="InterPro" id="IPR003615">
    <property type="entry name" value="HNH_nuc"/>
</dbReference>
<name>A0A6J5M7D9_9CAUD</name>
<reference evidence="1" key="1">
    <citation type="submission" date="2020-04" db="EMBL/GenBank/DDBJ databases">
        <authorList>
            <person name="Chiriac C."/>
            <person name="Salcher M."/>
            <person name="Ghai R."/>
            <person name="Kavagutti S V."/>
        </authorList>
    </citation>
    <scope>NUCLEOTIDE SEQUENCE</scope>
</reference>
<organism evidence="1">
    <name type="scientific">uncultured Caudovirales phage</name>
    <dbReference type="NCBI Taxonomy" id="2100421"/>
    <lineage>
        <taxon>Viruses</taxon>
        <taxon>Duplodnaviria</taxon>
        <taxon>Heunggongvirae</taxon>
        <taxon>Uroviricota</taxon>
        <taxon>Caudoviricetes</taxon>
        <taxon>Peduoviridae</taxon>
        <taxon>Maltschvirus</taxon>
        <taxon>Maltschvirus maltsch</taxon>
    </lineage>
</organism>
<dbReference type="CDD" id="cd00085">
    <property type="entry name" value="HNHc"/>
    <property type="match status" value="1"/>
</dbReference>
<evidence type="ECO:0000313" key="1">
    <source>
        <dbReference type="EMBL" id="CAB4141303.1"/>
    </source>
</evidence>